<protein>
    <recommendedName>
        <fullName evidence="4">MARVEL domain-containing protein</fullName>
    </recommendedName>
</protein>
<keyword evidence="1" id="KW-0812">Transmembrane</keyword>
<evidence type="ECO:0000313" key="3">
    <source>
        <dbReference type="Proteomes" id="UP000807025"/>
    </source>
</evidence>
<keyword evidence="3" id="KW-1185">Reference proteome</keyword>
<feature type="transmembrane region" description="Helical" evidence="1">
    <location>
        <begin position="43"/>
        <end position="64"/>
    </location>
</feature>
<dbReference type="AlphaFoldDB" id="A0A9P6DFH0"/>
<name>A0A9P6DFH0_PLEER</name>
<feature type="transmembrane region" description="Helical" evidence="1">
    <location>
        <begin position="128"/>
        <end position="149"/>
    </location>
</feature>
<reference evidence="2" key="1">
    <citation type="submission" date="2020-11" db="EMBL/GenBank/DDBJ databases">
        <authorList>
            <consortium name="DOE Joint Genome Institute"/>
            <person name="Ahrendt S."/>
            <person name="Riley R."/>
            <person name="Andreopoulos W."/>
            <person name="Labutti K."/>
            <person name="Pangilinan J."/>
            <person name="Ruiz-Duenas F.J."/>
            <person name="Barrasa J.M."/>
            <person name="Sanchez-Garcia M."/>
            <person name="Camarero S."/>
            <person name="Miyauchi S."/>
            <person name="Serrano A."/>
            <person name="Linde D."/>
            <person name="Babiker R."/>
            <person name="Drula E."/>
            <person name="Ayuso-Fernandez I."/>
            <person name="Pacheco R."/>
            <person name="Padilla G."/>
            <person name="Ferreira P."/>
            <person name="Barriuso J."/>
            <person name="Kellner H."/>
            <person name="Castanera R."/>
            <person name="Alfaro M."/>
            <person name="Ramirez L."/>
            <person name="Pisabarro A.G."/>
            <person name="Kuo A."/>
            <person name="Tritt A."/>
            <person name="Lipzen A."/>
            <person name="He G."/>
            <person name="Yan M."/>
            <person name="Ng V."/>
            <person name="Cullen D."/>
            <person name="Martin F."/>
            <person name="Rosso M.-N."/>
            <person name="Henrissat B."/>
            <person name="Hibbett D."/>
            <person name="Martinez A.T."/>
            <person name="Grigoriev I.V."/>
        </authorList>
    </citation>
    <scope>NUCLEOTIDE SEQUENCE</scope>
    <source>
        <strain evidence="2">ATCC 90797</strain>
    </source>
</reference>
<proteinExistence type="predicted"/>
<evidence type="ECO:0000256" key="1">
    <source>
        <dbReference type="SAM" id="Phobius"/>
    </source>
</evidence>
<gene>
    <name evidence="2" type="ORF">BDN71DRAFT_1449902</name>
</gene>
<feature type="transmembrane region" description="Helical" evidence="1">
    <location>
        <begin position="12"/>
        <end position="31"/>
    </location>
</feature>
<sequence length="199" mass="22414">MALSPVGRKQFAAHLLFFVVNLVVLALAIKVNDFQEYFFIADLFPLGLSITTLVVLVALFIVDFAIVENYSGRPQFTIPLFAILSVFWLAFNAFSTSRWRFVPLECDAIPAEFSEDKAWCKNLQALKALVWVEWVLCFLITLFTARFTLTENARGHKHVFRGPLSRYNPNADVFGHSVGYNFGGGGGGGRDSEFLQYEK</sequence>
<keyword evidence="1" id="KW-0472">Membrane</keyword>
<keyword evidence="1" id="KW-1133">Transmembrane helix</keyword>
<dbReference type="Proteomes" id="UP000807025">
    <property type="component" value="Unassembled WGS sequence"/>
</dbReference>
<accession>A0A9P6DFH0</accession>
<dbReference type="EMBL" id="MU154582">
    <property type="protein sequence ID" value="KAF9493675.1"/>
    <property type="molecule type" value="Genomic_DNA"/>
</dbReference>
<organism evidence="2 3">
    <name type="scientific">Pleurotus eryngii</name>
    <name type="common">Boletus of the steppes</name>
    <dbReference type="NCBI Taxonomy" id="5323"/>
    <lineage>
        <taxon>Eukaryota</taxon>
        <taxon>Fungi</taxon>
        <taxon>Dikarya</taxon>
        <taxon>Basidiomycota</taxon>
        <taxon>Agaricomycotina</taxon>
        <taxon>Agaricomycetes</taxon>
        <taxon>Agaricomycetidae</taxon>
        <taxon>Agaricales</taxon>
        <taxon>Pleurotineae</taxon>
        <taxon>Pleurotaceae</taxon>
        <taxon>Pleurotus</taxon>
    </lineage>
</organism>
<comment type="caution">
    <text evidence="2">The sequence shown here is derived from an EMBL/GenBank/DDBJ whole genome shotgun (WGS) entry which is preliminary data.</text>
</comment>
<dbReference type="OrthoDB" id="2793550at2759"/>
<feature type="transmembrane region" description="Helical" evidence="1">
    <location>
        <begin position="76"/>
        <end position="94"/>
    </location>
</feature>
<evidence type="ECO:0008006" key="4">
    <source>
        <dbReference type="Google" id="ProtNLM"/>
    </source>
</evidence>
<evidence type="ECO:0000313" key="2">
    <source>
        <dbReference type="EMBL" id="KAF9493675.1"/>
    </source>
</evidence>